<protein>
    <recommendedName>
        <fullName evidence="2">CCHC-type domain-containing protein</fullName>
    </recommendedName>
</protein>
<dbReference type="InterPro" id="IPR036875">
    <property type="entry name" value="Znf_CCHC_sf"/>
</dbReference>
<dbReference type="SUPFAM" id="SSF57756">
    <property type="entry name" value="Retrovirus zinc finger-like domains"/>
    <property type="match status" value="1"/>
</dbReference>
<dbReference type="InterPro" id="IPR001878">
    <property type="entry name" value="Znf_CCHC"/>
</dbReference>
<comment type="caution">
    <text evidence="3">The sequence shown here is derived from an EMBL/GenBank/DDBJ whole genome shotgun (WGS) entry which is preliminary data.</text>
</comment>
<dbReference type="PROSITE" id="PS50158">
    <property type="entry name" value="ZF_CCHC"/>
    <property type="match status" value="1"/>
</dbReference>
<gene>
    <name evidence="3" type="ORF">NQ317_003010</name>
</gene>
<keyword evidence="4" id="KW-1185">Reference proteome</keyword>
<dbReference type="SMART" id="SM00343">
    <property type="entry name" value="ZnF_C2HC"/>
    <property type="match status" value="2"/>
</dbReference>
<organism evidence="3 4">
    <name type="scientific">Molorchus minor</name>
    <dbReference type="NCBI Taxonomy" id="1323400"/>
    <lineage>
        <taxon>Eukaryota</taxon>
        <taxon>Metazoa</taxon>
        <taxon>Ecdysozoa</taxon>
        <taxon>Arthropoda</taxon>
        <taxon>Hexapoda</taxon>
        <taxon>Insecta</taxon>
        <taxon>Pterygota</taxon>
        <taxon>Neoptera</taxon>
        <taxon>Endopterygota</taxon>
        <taxon>Coleoptera</taxon>
        <taxon>Polyphaga</taxon>
        <taxon>Cucujiformia</taxon>
        <taxon>Chrysomeloidea</taxon>
        <taxon>Cerambycidae</taxon>
        <taxon>Lamiinae</taxon>
        <taxon>Monochamini</taxon>
        <taxon>Molorchus</taxon>
    </lineage>
</organism>
<dbReference type="Gene3D" id="4.10.60.10">
    <property type="entry name" value="Zinc finger, CCHC-type"/>
    <property type="match status" value="1"/>
</dbReference>
<name>A0ABQ9ISS2_9CUCU</name>
<proteinExistence type="predicted"/>
<dbReference type="Proteomes" id="UP001162164">
    <property type="component" value="Unassembled WGS sequence"/>
</dbReference>
<evidence type="ECO:0000313" key="3">
    <source>
        <dbReference type="EMBL" id="KAJ8964366.1"/>
    </source>
</evidence>
<sequence length="295" mass="33015">MVKTKREKVAVYPPKEDAEGTKTRKLAEVIFRGTGMKCLIYLEQRAKGQREQTQKTKRDTEAILVSQDGRSYAELLKTVKETVKAGTTAARGIRTIREGKDGRMIIVTEERAQEAVDSLKKQLREGGNMTTKELGGQGKKRSNIDALVDKSEIVDAISIELGVDKSLFDVGDLRPYFGEIKRPRRATDLLRKGSIRIGLNRCNVVGRVEVTQCYKCWGYGHIREKCTENVDMKTACRKCGKEGHAAKECENNEYCPCCKTENHRMGTAKCPKFKAALNKARAVEARRKGQDGKPA</sequence>
<feature type="domain" description="CCHC-type" evidence="2">
    <location>
        <begin position="236"/>
        <end position="251"/>
    </location>
</feature>
<evidence type="ECO:0000259" key="2">
    <source>
        <dbReference type="PROSITE" id="PS50158"/>
    </source>
</evidence>
<dbReference type="EMBL" id="JAPWTJ010002807">
    <property type="protein sequence ID" value="KAJ8964366.1"/>
    <property type="molecule type" value="Genomic_DNA"/>
</dbReference>
<evidence type="ECO:0000313" key="4">
    <source>
        <dbReference type="Proteomes" id="UP001162164"/>
    </source>
</evidence>
<keyword evidence="1" id="KW-0863">Zinc-finger</keyword>
<accession>A0ABQ9ISS2</accession>
<keyword evidence="1" id="KW-0862">Zinc</keyword>
<evidence type="ECO:0000256" key="1">
    <source>
        <dbReference type="PROSITE-ProRule" id="PRU00047"/>
    </source>
</evidence>
<reference evidence="3" key="1">
    <citation type="journal article" date="2023" name="Insect Mol. Biol.">
        <title>Genome sequencing provides insights into the evolution of gene families encoding plant cell wall-degrading enzymes in longhorned beetles.</title>
        <authorList>
            <person name="Shin N.R."/>
            <person name="Okamura Y."/>
            <person name="Kirsch R."/>
            <person name="Pauchet Y."/>
        </authorList>
    </citation>
    <scope>NUCLEOTIDE SEQUENCE</scope>
    <source>
        <strain evidence="3">MMC_N1</strain>
    </source>
</reference>
<keyword evidence="1" id="KW-0479">Metal-binding</keyword>